<dbReference type="Pfam" id="PF11553">
    <property type="entry name" value="DUF3231"/>
    <property type="match status" value="2"/>
</dbReference>
<accession>A0ABS8HRL0</accession>
<dbReference type="InterPro" id="IPR012347">
    <property type="entry name" value="Ferritin-like"/>
</dbReference>
<protein>
    <submittedName>
        <fullName evidence="1">DUF3231 family protein</fullName>
    </submittedName>
</protein>
<dbReference type="Gene3D" id="1.20.1260.10">
    <property type="match status" value="2"/>
</dbReference>
<reference evidence="1" key="1">
    <citation type="submission" date="2021-11" db="EMBL/GenBank/DDBJ databases">
        <title>Description of a new species Pelosinus isolated from the bottom sediments of Lake Baikal.</title>
        <authorList>
            <person name="Zakharyuk A."/>
        </authorList>
    </citation>
    <scope>NUCLEOTIDE SEQUENCE</scope>
    <source>
        <strain evidence="1">Bkl1</strain>
    </source>
</reference>
<keyword evidence="2" id="KW-1185">Reference proteome</keyword>
<dbReference type="Proteomes" id="UP001165492">
    <property type="component" value="Unassembled WGS sequence"/>
</dbReference>
<organism evidence="1 2">
    <name type="scientific">Pelosinus baikalensis</name>
    <dbReference type="NCBI Taxonomy" id="2892015"/>
    <lineage>
        <taxon>Bacteria</taxon>
        <taxon>Bacillati</taxon>
        <taxon>Bacillota</taxon>
        <taxon>Negativicutes</taxon>
        <taxon>Selenomonadales</taxon>
        <taxon>Sporomusaceae</taxon>
        <taxon>Pelosinus</taxon>
    </lineage>
</organism>
<name>A0ABS8HRL0_9FIRM</name>
<evidence type="ECO:0000313" key="2">
    <source>
        <dbReference type="Proteomes" id="UP001165492"/>
    </source>
</evidence>
<sequence>MSNISHIRLTSAEIAIMWSQYQSDSLAKCVLKYFLAKVEDEEIRPLLEFALSLSQNHVAWIRSTYQKEEFASPVGFTNEDVNTNAEKLFDDIFTLHYLNNMSRVGLAAYGLALSTASRQDIREFYIQTLHESIELNERVVKLMLEKGIYARSPYIPANKHVEFAKQQAFLGNVFKESRPLTAVEIMHVFMNIQTNIMGKAMITGFWQTASSPDIRSHFLRGKEIAQKHIEIFTKRLEADDLTGGSSMEPLITTVTQSPFSEKLMLFHISALIQMGIGNYGVAISTSQCYDLAIDYTRLMAEIALYAEDGANLMIKYGWLEEPPQAVDRQMLVENQNMEIFS</sequence>
<dbReference type="EMBL" id="JAJHJB010000012">
    <property type="protein sequence ID" value="MCC5465795.1"/>
    <property type="molecule type" value="Genomic_DNA"/>
</dbReference>
<comment type="caution">
    <text evidence="1">The sequence shown here is derived from an EMBL/GenBank/DDBJ whole genome shotgun (WGS) entry which is preliminary data.</text>
</comment>
<dbReference type="InterPro" id="IPR021617">
    <property type="entry name" value="DUF3231"/>
</dbReference>
<gene>
    <name evidence="1" type="ORF">LMF89_10550</name>
</gene>
<dbReference type="RefSeq" id="WP_229535023.1">
    <property type="nucleotide sequence ID" value="NZ_JAJHJB010000012.1"/>
</dbReference>
<proteinExistence type="predicted"/>
<evidence type="ECO:0000313" key="1">
    <source>
        <dbReference type="EMBL" id="MCC5465795.1"/>
    </source>
</evidence>